<dbReference type="AlphaFoldDB" id="A0AA86NA38"/>
<feature type="compositionally biased region" description="Polar residues" evidence="1">
    <location>
        <begin position="234"/>
        <end position="250"/>
    </location>
</feature>
<dbReference type="InterPro" id="IPR002110">
    <property type="entry name" value="Ankyrin_rpt"/>
</dbReference>
<keyword evidence="4" id="KW-1185">Reference proteome</keyword>
<name>A0AA86NA38_9EUKA</name>
<sequence length="340" mass="38564">MGCGQSMEKWLDACKTGNLAFVSQFSSQFVSGQDPRSNPNIKGFSGLLYAIKYVQPQIVEILLAQEFNLNLVNDQQEQLLPKQINIQIRSNANPLTYAVIMNNDEVIKKIIDKLSEQQIQKLAENDSETTLLQACVIRNNLTVLQFLQKVNILDKLIKLELEKKFSCFVLAVYFGRSDIIQFFLNCNVYPLIKTFNKYCDLLGEYDQKLLADELSFKKGCQVVEDYLQLNATSPNLTSDVNQPESKNAFQTGLPKPESIDEEDPETKTSSAIYCGQDIKKNIALLTENGENDENAIKEKKETAQFIPKTSEENNQEPEKEAEIAEIVEVNELQINELQNE</sequence>
<reference evidence="3 4" key="2">
    <citation type="submission" date="2024-07" db="EMBL/GenBank/DDBJ databases">
        <authorList>
            <person name="Akdeniz Z."/>
        </authorList>
    </citation>
    <scope>NUCLEOTIDE SEQUENCE [LARGE SCALE GENOMIC DNA]</scope>
</reference>
<dbReference type="Proteomes" id="UP001642409">
    <property type="component" value="Unassembled WGS sequence"/>
</dbReference>
<evidence type="ECO:0000256" key="1">
    <source>
        <dbReference type="SAM" id="MobiDB-lite"/>
    </source>
</evidence>
<dbReference type="EMBL" id="CAXDID020000331">
    <property type="protein sequence ID" value="CAL6077909.1"/>
    <property type="molecule type" value="Genomic_DNA"/>
</dbReference>
<organism evidence="2">
    <name type="scientific">Hexamita inflata</name>
    <dbReference type="NCBI Taxonomy" id="28002"/>
    <lineage>
        <taxon>Eukaryota</taxon>
        <taxon>Metamonada</taxon>
        <taxon>Diplomonadida</taxon>
        <taxon>Hexamitidae</taxon>
        <taxon>Hexamitinae</taxon>
        <taxon>Hexamita</taxon>
    </lineage>
</organism>
<protein>
    <recommendedName>
        <fullName evidence="5">Ankyrin repeat protein</fullName>
    </recommendedName>
</protein>
<reference evidence="2" key="1">
    <citation type="submission" date="2023-06" db="EMBL/GenBank/DDBJ databases">
        <authorList>
            <person name="Kurt Z."/>
        </authorList>
    </citation>
    <scope>NUCLEOTIDE SEQUENCE</scope>
</reference>
<dbReference type="SUPFAM" id="SSF48403">
    <property type="entry name" value="Ankyrin repeat"/>
    <property type="match status" value="1"/>
</dbReference>
<evidence type="ECO:0000313" key="3">
    <source>
        <dbReference type="EMBL" id="CAL6077909.1"/>
    </source>
</evidence>
<dbReference type="Gene3D" id="1.25.40.20">
    <property type="entry name" value="Ankyrin repeat-containing domain"/>
    <property type="match status" value="1"/>
</dbReference>
<comment type="caution">
    <text evidence="2">The sequence shown here is derived from an EMBL/GenBank/DDBJ whole genome shotgun (WGS) entry which is preliminary data.</text>
</comment>
<evidence type="ECO:0008006" key="5">
    <source>
        <dbReference type="Google" id="ProtNLM"/>
    </source>
</evidence>
<feature type="region of interest" description="Disordered" evidence="1">
    <location>
        <begin position="300"/>
        <end position="320"/>
    </location>
</feature>
<feature type="region of interest" description="Disordered" evidence="1">
    <location>
        <begin position="234"/>
        <end position="268"/>
    </location>
</feature>
<dbReference type="InterPro" id="IPR036770">
    <property type="entry name" value="Ankyrin_rpt-contain_sf"/>
</dbReference>
<dbReference type="EMBL" id="CATOUU010000074">
    <property type="protein sequence ID" value="CAI9915423.1"/>
    <property type="molecule type" value="Genomic_DNA"/>
</dbReference>
<evidence type="ECO:0000313" key="2">
    <source>
        <dbReference type="EMBL" id="CAI9915423.1"/>
    </source>
</evidence>
<accession>A0AA86NA38</accession>
<gene>
    <name evidence="2" type="ORF">HINF_LOCUS3068</name>
    <name evidence="3" type="ORF">HINF_LOCUS58649</name>
</gene>
<proteinExistence type="predicted"/>
<evidence type="ECO:0000313" key="4">
    <source>
        <dbReference type="Proteomes" id="UP001642409"/>
    </source>
</evidence>
<dbReference type="SMART" id="SM00248">
    <property type="entry name" value="ANK"/>
    <property type="match status" value="4"/>
</dbReference>